<dbReference type="InterPro" id="IPR012337">
    <property type="entry name" value="RNaseH-like_sf"/>
</dbReference>
<dbReference type="RefSeq" id="WP_130503323.1">
    <property type="nucleotide sequence ID" value="NZ_SHLI01000001.1"/>
</dbReference>
<gene>
    <name evidence="13" type="primary">ruvC</name>
    <name evidence="15" type="ORF">EV698_1340</name>
</gene>
<evidence type="ECO:0000256" key="6">
    <source>
        <dbReference type="ARBA" id="ARBA00022763"/>
    </source>
</evidence>
<dbReference type="InterPro" id="IPR036397">
    <property type="entry name" value="RNaseH_sf"/>
</dbReference>
<dbReference type="PANTHER" id="PTHR30194:SF3">
    <property type="entry name" value="CROSSOVER JUNCTION ENDODEOXYRIBONUCLEASE RUVC"/>
    <property type="match status" value="1"/>
</dbReference>
<keyword evidence="11 13" id="KW-0234">DNA repair</keyword>
<comment type="cofactor">
    <cofactor evidence="13">
        <name>Mg(2+)</name>
        <dbReference type="ChEBI" id="CHEBI:18420"/>
    </cofactor>
    <text evidence="13">Binds 2 Mg(2+) ion per subunit.</text>
</comment>
<dbReference type="InterPro" id="IPR020563">
    <property type="entry name" value="X-over_junc_endoDNase_Mg_BS"/>
</dbReference>
<evidence type="ECO:0000256" key="8">
    <source>
        <dbReference type="ARBA" id="ARBA00022842"/>
    </source>
</evidence>
<dbReference type="GO" id="GO:0006310">
    <property type="term" value="P:DNA recombination"/>
    <property type="evidence" value="ECO:0007669"/>
    <property type="project" value="UniProtKB-UniRule"/>
</dbReference>
<dbReference type="EMBL" id="SHLI01000001">
    <property type="protein sequence ID" value="RZU99063.1"/>
    <property type="molecule type" value="Genomic_DNA"/>
</dbReference>
<evidence type="ECO:0000256" key="2">
    <source>
        <dbReference type="ARBA" id="ARBA00022490"/>
    </source>
</evidence>
<proteinExistence type="inferred from homology"/>
<dbReference type="Gene3D" id="3.30.420.10">
    <property type="entry name" value="Ribonuclease H-like superfamily/Ribonuclease H"/>
    <property type="match status" value="1"/>
</dbReference>
<feature type="binding site" evidence="13">
    <location>
        <position position="14"/>
    </location>
    <ligand>
        <name>Mg(2+)</name>
        <dbReference type="ChEBI" id="CHEBI:18420"/>
        <label>1</label>
    </ligand>
</feature>
<comment type="similarity">
    <text evidence="1 13">Belongs to the RuvC family.</text>
</comment>
<dbReference type="InterPro" id="IPR002176">
    <property type="entry name" value="X-over_junc_endoDNase_RuvC"/>
</dbReference>
<sequence>MAAGAGERRVLGIDPGSVRTGFGIVAVDGARSRYVASGVIQAGRGAFAERLHSIFTGLATVIAEHAPTESAIEEVFVNRNVQSALKLGQARGAAICACASAGLAVDEYSARAIKQALVGRGGADKEQVGYMVRTVLALRGDLREDAADALAVALTHTQHARFATQLAGQHPRGTT</sequence>
<dbReference type="CDD" id="cd16962">
    <property type="entry name" value="RuvC"/>
    <property type="match status" value="1"/>
</dbReference>
<protein>
    <recommendedName>
        <fullName evidence="13 14">Crossover junction endodeoxyribonuclease RuvC</fullName>
        <ecNumber evidence="13 14">3.1.21.10</ecNumber>
    </recommendedName>
    <alternativeName>
        <fullName evidence="13">Holliday junction nuclease RuvC</fullName>
    </alternativeName>
    <alternativeName>
        <fullName evidence="13">Holliday junction resolvase RuvC</fullName>
    </alternativeName>
</protein>
<evidence type="ECO:0000256" key="13">
    <source>
        <dbReference type="HAMAP-Rule" id="MF_00034"/>
    </source>
</evidence>
<evidence type="ECO:0000256" key="4">
    <source>
        <dbReference type="ARBA" id="ARBA00022723"/>
    </source>
</evidence>
<evidence type="ECO:0000256" key="5">
    <source>
        <dbReference type="ARBA" id="ARBA00022759"/>
    </source>
</evidence>
<keyword evidence="7 13" id="KW-0378">Hydrolase</keyword>
<keyword evidence="6 13" id="KW-0227">DNA damage</keyword>
<feature type="active site" evidence="13">
    <location>
        <position position="73"/>
    </location>
</feature>
<comment type="catalytic activity">
    <reaction evidence="12 13">
        <text>Endonucleolytic cleavage at a junction such as a reciprocal single-stranded crossover between two homologous DNA duplexes (Holliday junction).</text>
        <dbReference type="EC" id="3.1.21.10"/>
    </reaction>
</comment>
<dbReference type="GO" id="GO:0000287">
    <property type="term" value="F:magnesium ion binding"/>
    <property type="evidence" value="ECO:0007669"/>
    <property type="project" value="UniProtKB-UniRule"/>
</dbReference>
<keyword evidence="3 13" id="KW-0540">Nuclease</keyword>
<comment type="subunit">
    <text evidence="13">Homodimer which binds Holliday junction (HJ) DNA. The HJ becomes 2-fold symmetrical on binding to RuvC with unstacked arms; it has a different conformation from HJ DNA in complex with RuvA. In the full resolvosome a probable DNA-RuvA(4)-RuvB(12)-RuvC(2) complex forms which resolves the HJ.</text>
</comment>
<keyword evidence="5 13" id="KW-0255">Endonuclease</keyword>
<dbReference type="Pfam" id="PF02075">
    <property type="entry name" value="RuvC"/>
    <property type="match status" value="1"/>
</dbReference>
<dbReference type="SUPFAM" id="SSF53098">
    <property type="entry name" value="Ribonuclease H-like"/>
    <property type="match status" value="1"/>
</dbReference>
<dbReference type="GO" id="GO:0048476">
    <property type="term" value="C:Holliday junction resolvase complex"/>
    <property type="evidence" value="ECO:0007669"/>
    <property type="project" value="UniProtKB-UniRule"/>
</dbReference>
<evidence type="ECO:0000256" key="1">
    <source>
        <dbReference type="ARBA" id="ARBA00009518"/>
    </source>
</evidence>
<comment type="caution">
    <text evidence="15">The sequence shown here is derived from an EMBL/GenBank/DDBJ whole genome shotgun (WGS) entry which is preliminary data.</text>
</comment>
<evidence type="ECO:0000256" key="12">
    <source>
        <dbReference type="ARBA" id="ARBA00029354"/>
    </source>
</evidence>
<dbReference type="NCBIfam" id="TIGR00228">
    <property type="entry name" value="ruvC"/>
    <property type="match status" value="1"/>
</dbReference>
<evidence type="ECO:0000313" key="16">
    <source>
        <dbReference type="Proteomes" id="UP000292298"/>
    </source>
</evidence>
<keyword evidence="2 13" id="KW-0963">Cytoplasm</keyword>
<keyword evidence="8 13" id="KW-0460">Magnesium</keyword>
<dbReference type="EC" id="3.1.21.10" evidence="13 14"/>
<evidence type="ECO:0000256" key="14">
    <source>
        <dbReference type="NCBIfam" id="TIGR00228"/>
    </source>
</evidence>
<feature type="active site" evidence="13">
    <location>
        <position position="145"/>
    </location>
</feature>
<accession>A0A4Q8D171</accession>
<evidence type="ECO:0000256" key="7">
    <source>
        <dbReference type="ARBA" id="ARBA00022801"/>
    </source>
</evidence>
<keyword evidence="4 13" id="KW-0479">Metal-binding</keyword>
<dbReference type="OrthoDB" id="9805499at2"/>
<evidence type="ECO:0000256" key="3">
    <source>
        <dbReference type="ARBA" id="ARBA00022722"/>
    </source>
</evidence>
<dbReference type="GO" id="GO:0003677">
    <property type="term" value="F:DNA binding"/>
    <property type="evidence" value="ECO:0007669"/>
    <property type="project" value="UniProtKB-KW"/>
</dbReference>
<feature type="active site" evidence="13">
    <location>
        <position position="14"/>
    </location>
</feature>
<keyword evidence="9 13" id="KW-0238">DNA-binding</keyword>
<dbReference type="PROSITE" id="PS01321">
    <property type="entry name" value="RUVC"/>
    <property type="match status" value="1"/>
</dbReference>
<evidence type="ECO:0000256" key="9">
    <source>
        <dbReference type="ARBA" id="ARBA00023125"/>
    </source>
</evidence>
<dbReference type="Proteomes" id="UP000292298">
    <property type="component" value="Unassembled WGS sequence"/>
</dbReference>
<comment type="subcellular location">
    <subcellularLocation>
        <location evidence="13">Cytoplasm</location>
    </subcellularLocation>
</comment>
<reference evidence="15 16" key="1">
    <citation type="submission" date="2019-02" db="EMBL/GenBank/DDBJ databases">
        <title>Genomic Encyclopedia of Type Strains, Phase IV (KMG-IV): sequencing the most valuable type-strain genomes for metagenomic binning, comparative biology and taxonomic classification.</title>
        <authorList>
            <person name="Goeker M."/>
        </authorList>
    </citation>
    <scope>NUCLEOTIDE SEQUENCE [LARGE SCALE GENOMIC DNA]</scope>
    <source>
        <strain evidence="15 16">DSM 21056</strain>
    </source>
</reference>
<dbReference type="GO" id="GO:0008821">
    <property type="term" value="F:crossover junction DNA endonuclease activity"/>
    <property type="evidence" value="ECO:0007669"/>
    <property type="project" value="UniProtKB-UniRule"/>
</dbReference>
<dbReference type="HAMAP" id="MF_00034">
    <property type="entry name" value="RuvC"/>
    <property type="match status" value="1"/>
</dbReference>
<keyword evidence="10 13" id="KW-0233">DNA recombination</keyword>
<feature type="binding site" evidence="13">
    <location>
        <position position="73"/>
    </location>
    <ligand>
        <name>Mg(2+)</name>
        <dbReference type="ChEBI" id="CHEBI:18420"/>
        <label>2</label>
    </ligand>
</feature>
<dbReference type="AlphaFoldDB" id="A0A4Q8D171"/>
<evidence type="ECO:0000313" key="15">
    <source>
        <dbReference type="EMBL" id="RZU99063.1"/>
    </source>
</evidence>
<evidence type="ECO:0000256" key="10">
    <source>
        <dbReference type="ARBA" id="ARBA00023172"/>
    </source>
</evidence>
<dbReference type="PANTHER" id="PTHR30194">
    <property type="entry name" value="CROSSOVER JUNCTION ENDODEOXYRIBONUCLEASE RUVC"/>
    <property type="match status" value="1"/>
</dbReference>
<dbReference type="GO" id="GO:0006281">
    <property type="term" value="P:DNA repair"/>
    <property type="evidence" value="ECO:0007669"/>
    <property type="project" value="UniProtKB-UniRule"/>
</dbReference>
<organism evidence="15 16">
    <name type="scientific">Spiribacter vilamensis</name>
    <dbReference type="NCBI Taxonomy" id="531306"/>
    <lineage>
        <taxon>Bacteria</taxon>
        <taxon>Pseudomonadati</taxon>
        <taxon>Pseudomonadota</taxon>
        <taxon>Gammaproteobacteria</taxon>
        <taxon>Chromatiales</taxon>
        <taxon>Ectothiorhodospiraceae</taxon>
        <taxon>Spiribacter</taxon>
    </lineage>
</organism>
<evidence type="ECO:0000256" key="11">
    <source>
        <dbReference type="ARBA" id="ARBA00023204"/>
    </source>
</evidence>
<name>A0A4Q8D171_9GAMM</name>
<dbReference type="GO" id="GO:0005737">
    <property type="term" value="C:cytoplasm"/>
    <property type="evidence" value="ECO:0007669"/>
    <property type="project" value="UniProtKB-SubCell"/>
</dbReference>
<keyword evidence="16" id="KW-1185">Reference proteome</keyword>
<dbReference type="PRINTS" id="PR00696">
    <property type="entry name" value="RSOLVASERUVC"/>
</dbReference>
<feature type="binding site" evidence="13">
    <location>
        <position position="145"/>
    </location>
    <ligand>
        <name>Mg(2+)</name>
        <dbReference type="ChEBI" id="CHEBI:18420"/>
        <label>1</label>
    </ligand>
</feature>
<dbReference type="FunFam" id="3.30.420.10:FF:000002">
    <property type="entry name" value="Crossover junction endodeoxyribonuclease RuvC"/>
    <property type="match status" value="1"/>
</dbReference>
<comment type="function">
    <text evidence="13">The RuvA-RuvB-RuvC complex processes Holliday junction (HJ) DNA during genetic recombination and DNA repair. Endonuclease that resolves HJ intermediates. Cleaves cruciform DNA by making single-stranded nicks across the HJ at symmetrical positions within the homologous arms, yielding a 5'-phosphate and a 3'-hydroxyl group; requires a central core of homology in the junction. The consensus cleavage sequence is 5'-(A/T)TT(C/G)-3'. Cleavage occurs on the 3'-side of the TT dinucleotide at the point of strand exchange. HJ branch migration catalyzed by RuvA-RuvB allows RuvC to scan DNA until it finds its consensus sequence, where it cleaves and resolves the cruciform DNA.</text>
</comment>